<feature type="domain" description="Translation elongation factor EFTu-like" evidence="9">
    <location>
        <begin position="225"/>
        <end position="294"/>
    </location>
</feature>
<evidence type="ECO:0000259" key="9">
    <source>
        <dbReference type="Pfam" id="PF03144"/>
    </source>
</evidence>
<name>A0A4Q7EST0_9GAMM</name>
<dbReference type="GO" id="GO:0003746">
    <property type="term" value="F:translation elongation factor activity"/>
    <property type="evidence" value="ECO:0007669"/>
    <property type="project" value="UniProtKB-KW"/>
</dbReference>
<dbReference type="RefSeq" id="WP_130243745.1">
    <property type="nucleotide sequence ID" value="NZ_PPUZ01000001.1"/>
</dbReference>
<comment type="caution">
    <text evidence="10">The sequence shown here is derived from an EMBL/GenBank/DDBJ whole genome shotgun (WGS) entry which is preliminary data.</text>
</comment>
<dbReference type="InterPro" id="IPR004160">
    <property type="entry name" value="Transl_elong_EFTu/EF1A_C"/>
</dbReference>
<dbReference type="EMBL" id="PPUZ01000001">
    <property type="protein sequence ID" value="RZM85368.1"/>
    <property type="molecule type" value="Genomic_DNA"/>
</dbReference>
<evidence type="ECO:0000313" key="10">
    <source>
        <dbReference type="EMBL" id="RZM85368.1"/>
    </source>
</evidence>
<dbReference type="PANTHER" id="PTHR43721:SF22">
    <property type="entry name" value="ELONGATION FACTOR TU, MITOCHONDRIAL"/>
    <property type="match status" value="1"/>
</dbReference>
<dbReference type="PANTHER" id="PTHR43721">
    <property type="entry name" value="ELONGATION FACTOR TU-RELATED"/>
    <property type="match status" value="1"/>
</dbReference>
<accession>A0A4Q7EST0</accession>
<dbReference type="Pfam" id="PF03143">
    <property type="entry name" value="GTP_EFTU_D3"/>
    <property type="match status" value="1"/>
</dbReference>
<sequence>MASNDEFIKQVIFVNTIGAKGQGKTTLTAAITKVLEKDHMATAQDFAALNNAPQHKARSGVTFYRSEAEYESSARVCVQYDYPSLMDQAKGMISGESRGDVAILVVTPEPELIESCGEYLMLLRDCGVSQVVVFINKCDVAQGKEPIGLVEPLVREQLDRYWFDSERTPVIYGSALQALEGDPVWEDKIRDLVRAMDSHFLDPVLFKDQPFLMPVEDVFEIQFRGTYTCGRITSGTLRVKDSVELAGIRDSRQTTCSKIQIGSQPQDCVGAGDHTMIVLKGIPRDEIETGMVLCEQGTMKSCKRFEALLYCLTGEEGGRKTPLHNGFEGDFRLHYLDVAGTVSWTSDIETMAPGDKLNVTVRLSKSMAIKAGVEFEVRQYGQVVAVGRVTCPID</sequence>
<dbReference type="InterPro" id="IPR027417">
    <property type="entry name" value="P-loop_NTPase"/>
</dbReference>
<dbReference type="GO" id="GO:0003924">
    <property type="term" value="F:GTPase activity"/>
    <property type="evidence" value="ECO:0007669"/>
    <property type="project" value="InterPro"/>
</dbReference>
<organism evidence="10 11">
    <name type="scientific">Pseudoalteromonas rubra</name>
    <dbReference type="NCBI Taxonomy" id="43658"/>
    <lineage>
        <taxon>Bacteria</taxon>
        <taxon>Pseudomonadati</taxon>
        <taxon>Pseudomonadota</taxon>
        <taxon>Gammaproteobacteria</taxon>
        <taxon>Alteromonadales</taxon>
        <taxon>Pseudoalteromonadaceae</taxon>
        <taxon>Pseudoalteromonas</taxon>
    </lineage>
</organism>
<feature type="domain" description="Translation elongation factor EFTu/EF1A C-terminal" evidence="8">
    <location>
        <begin position="299"/>
        <end position="390"/>
    </location>
</feature>
<keyword evidence="4" id="KW-0648">Protein biosynthesis</keyword>
<dbReference type="InterPro" id="IPR050055">
    <property type="entry name" value="EF-Tu_GTPase"/>
</dbReference>
<feature type="domain" description="Tr-type G" evidence="7">
    <location>
        <begin position="10"/>
        <end position="200"/>
    </location>
</feature>
<keyword evidence="1" id="KW-0547">Nucleotide-binding</keyword>
<evidence type="ECO:0000256" key="6">
    <source>
        <dbReference type="ARBA" id="ARBA00029554"/>
    </source>
</evidence>
<keyword evidence="2 10" id="KW-0251">Elongation factor</keyword>
<dbReference type="InterPro" id="IPR009001">
    <property type="entry name" value="Transl_elong_EF1A/Init_IF2_C"/>
</dbReference>
<dbReference type="Gene3D" id="3.40.50.300">
    <property type="entry name" value="P-loop containing nucleotide triphosphate hydrolases"/>
    <property type="match status" value="1"/>
</dbReference>
<keyword evidence="5" id="KW-0342">GTP-binding</keyword>
<proteinExistence type="predicted"/>
<dbReference type="Gene3D" id="2.40.30.10">
    <property type="entry name" value="Translation factors"/>
    <property type="match status" value="2"/>
</dbReference>
<evidence type="ECO:0000256" key="5">
    <source>
        <dbReference type="ARBA" id="ARBA00023134"/>
    </source>
</evidence>
<dbReference type="SUPFAM" id="SSF50447">
    <property type="entry name" value="Translation proteins"/>
    <property type="match status" value="1"/>
</dbReference>
<keyword evidence="3 10" id="KW-0378">Hydrolase</keyword>
<dbReference type="Pfam" id="PF03144">
    <property type="entry name" value="GTP_EFTU_D2"/>
    <property type="match status" value="1"/>
</dbReference>
<dbReference type="InterPro" id="IPR004161">
    <property type="entry name" value="EFTu-like_2"/>
</dbReference>
<dbReference type="FunFam" id="2.40.30.10:FF:000001">
    <property type="entry name" value="Elongation factor Tu"/>
    <property type="match status" value="1"/>
</dbReference>
<protein>
    <recommendedName>
        <fullName evidence="6">Elongation factor Tu</fullName>
    </recommendedName>
</protein>
<evidence type="ECO:0000259" key="7">
    <source>
        <dbReference type="Pfam" id="PF00009"/>
    </source>
</evidence>
<dbReference type="AlphaFoldDB" id="A0A4Q7EST0"/>
<evidence type="ECO:0000256" key="1">
    <source>
        <dbReference type="ARBA" id="ARBA00022741"/>
    </source>
</evidence>
<dbReference type="InterPro" id="IPR009000">
    <property type="entry name" value="Transl_B-barrel_sf"/>
</dbReference>
<dbReference type="SUPFAM" id="SSF52540">
    <property type="entry name" value="P-loop containing nucleoside triphosphate hydrolases"/>
    <property type="match status" value="1"/>
</dbReference>
<dbReference type="Proteomes" id="UP000292345">
    <property type="component" value="Unassembled WGS sequence"/>
</dbReference>
<reference evidence="10 11" key="1">
    <citation type="submission" date="2018-01" db="EMBL/GenBank/DDBJ databases">
        <title>Co-occurrence of chitin degradation, pigmentation and bioactivity in marine Pseudoalteromonas.</title>
        <authorList>
            <person name="Paulsen S."/>
            <person name="Gram L."/>
            <person name="Machado H."/>
        </authorList>
    </citation>
    <scope>NUCLEOTIDE SEQUENCE [LARGE SCALE GENOMIC DNA]</scope>
    <source>
        <strain evidence="10 11">S1946</strain>
    </source>
</reference>
<evidence type="ECO:0000256" key="2">
    <source>
        <dbReference type="ARBA" id="ARBA00022768"/>
    </source>
</evidence>
<dbReference type="InterPro" id="IPR000795">
    <property type="entry name" value="T_Tr_GTP-bd_dom"/>
</dbReference>
<evidence type="ECO:0000259" key="8">
    <source>
        <dbReference type="Pfam" id="PF03143"/>
    </source>
</evidence>
<evidence type="ECO:0000313" key="11">
    <source>
        <dbReference type="Proteomes" id="UP000292345"/>
    </source>
</evidence>
<evidence type="ECO:0000256" key="4">
    <source>
        <dbReference type="ARBA" id="ARBA00022917"/>
    </source>
</evidence>
<gene>
    <name evidence="10" type="primary">tuf</name>
    <name evidence="10" type="ORF">C3B51_00065</name>
</gene>
<dbReference type="Pfam" id="PF00009">
    <property type="entry name" value="GTP_EFTU"/>
    <property type="match status" value="1"/>
</dbReference>
<evidence type="ECO:0000256" key="3">
    <source>
        <dbReference type="ARBA" id="ARBA00022801"/>
    </source>
</evidence>
<dbReference type="GO" id="GO:0005525">
    <property type="term" value="F:GTP binding"/>
    <property type="evidence" value="ECO:0007669"/>
    <property type="project" value="UniProtKB-KW"/>
</dbReference>
<dbReference type="SUPFAM" id="SSF50465">
    <property type="entry name" value="EF-Tu/eEF-1alpha/eIF2-gamma C-terminal domain"/>
    <property type="match status" value="1"/>
</dbReference>